<sequence length="398" mass="42117">MCSVAEGWFPGSSVRLITRAPQRTTLRTDDGTWIEAVYEPCTAGAGAPARGAVAGTVIVVAHGFTGSADRPAVRRAARAFAQRAAVITFSFRGHGRSGGVSTVGDREVRDVAAVVAWARALGHERVVTVGFSMGGSVVLRHAALYTERRRAAGPEPVGENTAYTGRTGAHSTAHSDAVVAVSAPARWYYRGTAPMRRLHWVVTRPAGRFVGRYGLGTRIGREEWDPVPLSPVAAVPLIAPAPLLIVHGDRDPYFPLDHPRMLAEAAGDGAELWLERGMGHAENAADESLLTRIADWTAAVTDDGQPTDDERGGAMAAGTIRYWAAAKAAAGTAEEPYAATTLAEALEAVRERHPGELTRVLRRCSFLIDGDPVGTRGHETVRLAEGGTVEVLPPFAGG</sequence>
<dbReference type="PANTHER" id="PTHR43433">
    <property type="entry name" value="HYDROLASE, ALPHA/BETA FOLD FAMILY PROTEIN"/>
    <property type="match status" value="1"/>
</dbReference>
<proteinExistence type="predicted"/>
<evidence type="ECO:0000313" key="3">
    <source>
        <dbReference type="Proteomes" id="UP000498980"/>
    </source>
</evidence>
<feature type="domain" description="AB hydrolase-1" evidence="1">
    <location>
        <begin position="57"/>
        <end position="148"/>
    </location>
</feature>
<dbReference type="EMBL" id="BLWC01000001">
    <property type="protein sequence ID" value="GFM98491.1"/>
    <property type="molecule type" value="Genomic_DNA"/>
</dbReference>
<dbReference type="AlphaFoldDB" id="A0A7J0C7Q7"/>
<dbReference type="GO" id="GO:0003824">
    <property type="term" value="F:catalytic activity"/>
    <property type="evidence" value="ECO:0007669"/>
    <property type="project" value="UniProtKB-ARBA"/>
</dbReference>
<dbReference type="CDD" id="cd17040">
    <property type="entry name" value="Ubl_MoaD_like"/>
    <property type="match status" value="1"/>
</dbReference>
<organism evidence="2 3">
    <name type="scientific">Streptomyces fulvorobeus</name>
    <dbReference type="NCBI Taxonomy" id="284028"/>
    <lineage>
        <taxon>Bacteria</taxon>
        <taxon>Bacillati</taxon>
        <taxon>Actinomycetota</taxon>
        <taxon>Actinomycetes</taxon>
        <taxon>Kitasatosporales</taxon>
        <taxon>Streptomycetaceae</taxon>
        <taxon>Streptomyces</taxon>
    </lineage>
</organism>
<name>A0A7J0C7Q7_9ACTN</name>
<evidence type="ECO:0000259" key="1">
    <source>
        <dbReference type="Pfam" id="PF00561"/>
    </source>
</evidence>
<evidence type="ECO:0000313" key="2">
    <source>
        <dbReference type="EMBL" id="GFM98491.1"/>
    </source>
</evidence>
<dbReference type="InterPro" id="IPR016155">
    <property type="entry name" value="Mopterin_synth/thiamin_S_b"/>
</dbReference>
<dbReference type="SUPFAM" id="SSF53474">
    <property type="entry name" value="alpha/beta-Hydrolases"/>
    <property type="match status" value="1"/>
</dbReference>
<dbReference type="InterPro" id="IPR012675">
    <property type="entry name" value="Beta-grasp_dom_sf"/>
</dbReference>
<gene>
    <name evidence="2" type="ORF">Sfulv_33020</name>
</gene>
<dbReference type="PANTHER" id="PTHR43433:SF3">
    <property type="entry name" value="NON-HEME CHLOROPEROXIDASE"/>
    <property type="match status" value="1"/>
</dbReference>
<dbReference type="InterPro" id="IPR000073">
    <property type="entry name" value="AB_hydrolase_1"/>
</dbReference>
<dbReference type="Gene3D" id="3.10.20.30">
    <property type="match status" value="1"/>
</dbReference>
<dbReference type="Proteomes" id="UP000498980">
    <property type="component" value="Unassembled WGS sequence"/>
</dbReference>
<comment type="caution">
    <text evidence="2">The sequence shown here is derived from an EMBL/GenBank/DDBJ whole genome shotgun (WGS) entry which is preliminary data.</text>
</comment>
<dbReference type="Gene3D" id="3.40.50.1820">
    <property type="entry name" value="alpha/beta hydrolase"/>
    <property type="match status" value="1"/>
</dbReference>
<keyword evidence="3" id="KW-1185">Reference proteome</keyword>
<dbReference type="InterPro" id="IPR003749">
    <property type="entry name" value="ThiS/MoaD-like"/>
</dbReference>
<accession>A0A7J0C7Q7</accession>
<protein>
    <recommendedName>
        <fullName evidence="1">AB hydrolase-1 domain-containing protein</fullName>
    </recommendedName>
</protein>
<reference evidence="2 3" key="1">
    <citation type="submission" date="2020-05" db="EMBL/GenBank/DDBJ databases">
        <title>Whole genome shotgun sequence of Streptomyces fulvorobeus NBRC 15897.</title>
        <authorList>
            <person name="Komaki H."/>
            <person name="Tamura T."/>
        </authorList>
    </citation>
    <scope>NUCLEOTIDE SEQUENCE [LARGE SCALE GENOMIC DNA]</scope>
    <source>
        <strain evidence="2 3">NBRC 15897</strain>
    </source>
</reference>
<dbReference type="Pfam" id="PF00561">
    <property type="entry name" value="Abhydrolase_1"/>
    <property type="match status" value="1"/>
</dbReference>
<dbReference type="Pfam" id="PF02597">
    <property type="entry name" value="ThiS"/>
    <property type="match status" value="1"/>
</dbReference>
<dbReference type="SUPFAM" id="SSF54285">
    <property type="entry name" value="MoaD/ThiS"/>
    <property type="match status" value="1"/>
</dbReference>
<dbReference type="InterPro" id="IPR029058">
    <property type="entry name" value="AB_hydrolase_fold"/>
</dbReference>
<dbReference type="InterPro" id="IPR050471">
    <property type="entry name" value="AB_hydrolase"/>
</dbReference>